<name>A0A3Q7JB53_SOLLC</name>
<sequence length="66" mass="7282">MRKNRPENGKPSHASRFLLRFVRSQAWQQAFSSLSSSHRLCSAAPEKGSSRIMLSLCSVVSLSSTS</sequence>
<dbReference type="Gramene" id="Solyc12g056625.1.1">
    <property type="protein sequence ID" value="Solyc12g056625.1.1"/>
    <property type="gene ID" value="Solyc12g056625.1"/>
</dbReference>
<dbReference type="InParanoid" id="A0A3Q7JB53"/>
<reference evidence="1" key="1">
    <citation type="journal article" date="2012" name="Nature">
        <title>The tomato genome sequence provides insights into fleshy fruit evolution.</title>
        <authorList>
            <consortium name="Tomato Genome Consortium"/>
        </authorList>
    </citation>
    <scope>NUCLEOTIDE SEQUENCE [LARGE SCALE GENOMIC DNA]</scope>
    <source>
        <strain evidence="1">cv. Heinz 1706</strain>
    </source>
</reference>
<protein>
    <submittedName>
        <fullName evidence="1">Uncharacterized protein</fullName>
    </submittedName>
</protein>
<dbReference type="EnsemblPlants" id="Solyc12g056625.1.1">
    <property type="protein sequence ID" value="Solyc12g056625.1.1"/>
    <property type="gene ID" value="Solyc12g056625.1"/>
</dbReference>
<accession>A0A3Q7JB53</accession>
<evidence type="ECO:0000313" key="1">
    <source>
        <dbReference type="EnsemblPlants" id="Solyc12g056625.1.1"/>
    </source>
</evidence>
<dbReference type="AlphaFoldDB" id="A0A3Q7JB53"/>
<reference evidence="1" key="2">
    <citation type="submission" date="2019-01" db="UniProtKB">
        <authorList>
            <consortium name="EnsemblPlants"/>
        </authorList>
    </citation>
    <scope>IDENTIFICATION</scope>
    <source>
        <strain evidence="1">cv. Heinz 1706</strain>
    </source>
</reference>
<organism evidence="1">
    <name type="scientific">Solanum lycopersicum</name>
    <name type="common">Tomato</name>
    <name type="synonym">Lycopersicon esculentum</name>
    <dbReference type="NCBI Taxonomy" id="4081"/>
    <lineage>
        <taxon>Eukaryota</taxon>
        <taxon>Viridiplantae</taxon>
        <taxon>Streptophyta</taxon>
        <taxon>Embryophyta</taxon>
        <taxon>Tracheophyta</taxon>
        <taxon>Spermatophyta</taxon>
        <taxon>Magnoliopsida</taxon>
        <taxon>eudicotyledons</taxon>
        <taxon>Gunneridae</taxon>
        <taxon>Pentapetalae</taxon>
        <taxon>asterids</taxon>
        <taxon>lamiids</taxon>
        <taxon>Solanales</taxon>
        <taxon>Solanaceae</taxon>
        <taxon>Solanoideae</taxon>
        <taxon>Solaneae</taxon>
        <taxon>Solanum</taxon>
        <taxon>Solanum subgen. Lycopersicon</taxon>
    </lineage>
</organism>
<keyword evidence="2" id="KW-1185">Reference proteome</keyword>
<proteinExistence type="predicted"/>
<dbReference type="Proteomes" id="UP000004994">
    <property type="component" value="Chromosome 12"/>
</dbReference>
<evidence type="ECO:0000313" key="2">
    <source>
        <dbReference type="Proteomes" id="UP000004994"/>
    </source>
</evidence>